<dbReference type="EMBL" id="JAHWDQ010000003">
    <property type="protein sequence ID" value="MBW2941981.1"/>
    <property type="molecule type" value="Genomic_DNA"/>
</dbReference>
<dbReference type="Proteomes" id="UP001166291">
    <property type="component" value="Unassembled WGS sequence"/>
</dbReference>
<dbReference type="PANTHER" id="PTHR14237:SF19">
    <property type="entry name" value="MITOCHONDRIAL AMIDOXIME REDUCING COMPONENT 1"/>
    <property type="match status" value="1"/>
</dbReference>
<dbReference type="RefSeq" id="WP_219044195.1">
    <property type="nucleotide sequence ID" value="NZ_JAHWDQ010000003.1"/>
</dbReference>
<sequence length="267" mass="29370">MSLHVSSLWQYPVKSMAGVSLSQMRVNSWGPDLDRRWMVVDSNKRFLTQRQLPSMCLLAASHTANGVRIQSLNDKAISIEVAEPVAEATYPVSVWSDVCEATDAGDQAAAFLSEILGQSVRLCFMSENTHRQVDRQFAATGTRVSFADGFPFLLCNESSLAALGTALGRSLDMRRFRPNIVVSGAEAFAEDAWRRIRIGALEFELVKPCARCAIPTINLASAAREADVFKMLRAERSKNGEVYFGQNLIHHGEGEIGLGQTVALLEF</sequence>
<name>A0ABS6VWI2_9GAMM</name>
<feature type="domain" description="MOSC" evidence="1">
    <location>
        <begin position="110"/>
        <end position="265"/>
    </location>
</feature>
<gene>
    <name evidence="2" type="ORF">KXJ70_14395</name>
</gene>
<dbReference type="PROSITE" id="PS51340">
    <property type="entry name" value="MOSC"/>
    <property type="match status" value="1"/>
</dbReference>
<comment type="caution">
    <text evidence="2">The sequence shown here is derived from an EMBL/GenBank/DDBJ whole genome shotgun (WGS) entry which is preliminary data.</text>
</comment>
<dbReference type="InterPro" id="IPR005302">
    <property type="entry name" value="MoCF_Sase_C"/>
</dbReference>
<dbReference type="PANTHER" id="PTHR14237">
    <property type="entry name" value="MOLYBDOPTERIN COFACTOR SULFURASE MOSC"/>
    <property type="match status" value="1"/>
</dbReference>
<evidence type="ECO:0000259" key="1">
    <source>
        <dbReference type="PROSITE" id="PS51340"/>
    </source>
</evidence>
<organism evidence="2 3">
    <name type="scientific">Zhongshania aquimaris</name>
    <dbReference type="NCBI Taxonomy" id="2857107"/>
    <lineage>
        <taxon>Bacteria</taxon>
        <taxon>Pseudomonadati</taxon>
        <taxon>Pseudomonadota</taxon>
        <taxon>Gammaproteobacteria</taxon>
        <taxon>Cellvibrionales</taxon>
        <taxon>Spongiibacteraceae</taxon>
        <taxon>Zhongshania</taxon>
    </lineage>
</organism>
<accession>A0ABS6VWI2</accession>
<reference evidence="2" key="1">
    <citation type="submission" date="2021-07" db="EMBL/GenBank/DDBJ databases">
        <title>Zhongshania sp. CAU 1632 isolated from seawater.</title>
        <authorList>
            <person name="Kim W."/>
        </authorList>
    </citation>
    <scope>NUCLEOTIDE SEQUENCE</scope>
    <source>
        <strain evidence="2">CAU 1632</strain>
    </source>
</reference>
<evidence type="ECO:0000313" key="3">
    <source>
        <dbReference type="Proteomes" id="UP001166291"/>
    </source>
</evidence>
<protein>
    <submittedName>
        <fullName evidence="2">MOSC domain-containing protein</fullName>
    </submittedName>
</protein>
<evidence type="ECO:0000313" key="2">
    <source>
        <dbReference type="EMBL" id="MBW2941981.1"/>
    </source>
</evidence>
<proteinExistence type="predicted"/>
<dbReference type="InterPro" id="IPR005303">
    <property type="entry name" value="MOCOS_middle"/>
</dbReference>
<dbReference type="Pfam" id="PF03473">
    <property type="entry name" value="MOSC"/>
    <property type="match status" value="1"/>
</dbReference>
<dbReference type="Pfam" id="PF03476">
    <property type="entry name" value="MOSC_N"/>
    <property type="match status" value="1"/>
</dbReference>
<keyword evidence="3" id="KW-1185">Reference proteome</keyword>